<evidence type="ECO:0000313" key="3">
    <source>
        <dbReference type="Proteomes" id="UP000191680"/>
    </source>
</evidence>
<organism evidence="2 3">
    <name type="scientific">Croceivirga radicis</name>
    <dbReference type="NCBI Taxonomy" id="1929488"/>
    <lineage>
        <taxon>Bacteria</taxon>
        <taxon>Pseudomonadati</taxon>
        <taxon>Bacteroidota</taxon>
        <taxon>Flavobacteriia</taxon>
        <taxon>Flavobacteriales</taxon>
        <taxon>Flavobacteriaceae</taxon>
        <taxon>Croceivirga</taxon>
    </lineage>
</organism>
<comment type="caution">
    <text evidence="2">The sequence shown here is derived from an EMBL/GenBank/DDBJ whole genome shotgun (WGS) entry which is preliminary data.</text>
</comment>
<dbReference type="Pfam" id="PF13302">
    <property type="entry name" value="Acetyltransf_3"/>
    <property type="match status" value="1"/>
</dbReference>
<dbReference type="PANTHER" id="PTHR43610:SF1">
    <property type="entry name" value="N-ACETYLTRANSFERASE DOMAIN-CONTAINING PROTEIN"/>
    <property type="match status" value="1"/>
</dbReference>
<dbReference type="EMBL" id="MTBC01000001">
    <property type="protein sequence ID" value="OQD44108.1"/>
    <property type="molecule type" value="Genomic_DNA"/>
</dbReference>
<name>A0A1V6LVF4_9FLAO</name>
<feature type="domain" description="N-acetyltransferase" evidence="1">
    <location>
        <begin position="13"/>
        <end position="179"/>
    </location>
</feature>
<accession>A0A1V6LVF4</accession>
<dbReference type="RefSeq" id="WP_080317672.1">
    <property type="nucleotide sequence ID" value="NZ_MTBC01000001.1"/>
</dbReference>
<dbReference type="GO" id="GO:0016747">
    <property type="term" value="F:acyltransferase activity, transferring groups other than amino-acyl groups"/>
    <property type="evidence" value="ECO:0007669"/>
    <property type="project" value="InterPro"/>
</dbReference>
<keyword evidence="3" id="KW-1185">Reference proteome</keyword>
<proteinExistence type="predicted"/>
<dbReference type="Proteomes" id="UP000191680">
    <property type="component" value="Unassembled WGS sequence"/>
</dbReference>
<dbReference type="Gene3D" id="3.40.630.30">
    <property type="match status" value="1"/>
</dbReference>
<evidence type="ECO:0000259" key="1">
    <source>
        <dbReference type="PROSITE" id="PS51186"/>
    </source>
</evidence>
<protein>
    <submittedName>
        <fullName evidence="2">GNAT family N-acetyltransferase</fullName>
    </submittedName>
</protein>
<evidence type="ECO:0000313" key="2">
    <source>
        <dbReference type="EMBL" id="OQD44108.1"/>
    </source>
</evidence>
<gene>
    <name evidence="2" type="ORF">BUL40_00710</name>
</gene>
<keyword evidence="2" id="KW-0808">Transferase</keyword>
<dbReference type="InterPro" id="IPR000182">
    <property type="entry name" value="GNAT_dom"/>
</dbReference>
<dbReference type="PROSITE" id="PS51186">
    <property type="entry name" value="GNAT"/>
    <property type="match status" value="1"/>
</dbReference>
<reference evidence="2 3" key="1">
    <citation type="submission" date="2016-12" db="EMBL/GenBank/DDBJ databases">
        <authorList>
            <person name="Song W.-J."/>
            <person name="Kurnit D.M."/>
        </authorList>
    </citation>
    <scope>NUCLEOTIDE SEQUENCE [LARGE SCALE GENOMIC DNA]</scope>
    <source>
        <strain evidence="2 3">HSG9</strain>
    </source>
</reference>
<dbReference type="SUPFAM" id="SSF55729">
    <property type="entry name" value="Acyl-CoA N-acyltransferases (Nat)"/>
    <property type="match status" value="1"/>
</dbReference>
<dbReference type="InterPro" id="IPR016181">
    <property type="entry name" value="Acyl_CoA_acyltransferase"/>
</dbReference>
<dbReference type="OrthoDB" id="9795199at2"/>
<dbReference type="AlphaFoldDB" id="A0A1V6LVF4"/>
<dbReference type="PANTHER" id="PTHR43610">
    <property type="entry name" value="BLL6696 PROTEIN"/>
    <property type="match status" value="1"/>
</dbReference>
<sequence length="189" mass="21897">MIDFNKTIVTEKIVLRPMQLEDFEAMKTLTLDTQMWYYFTADLSNEATLKNWITTAIKNREQQKELPFTLVDPINGAVIGTTRIGNISVKDCRVEIGWTWIAKAYQGTGINSLVKRLLFNYLFTETGTLRIEFKTDVLNIAARKGMEKVGLIKEGVLRSHTLMTNNRRRDTVYYSILKEEWESMLPNYA</sequence>